<dbReference type="EMBL" id="JABBGJ010000031">
    <property type="protein sequence ID" value="NMM01562.1"/>
    <property type="molecule type" value="Genomic_DNA"/>
</dbReference>
<evidence type="ECO:0000313" key="2">
    <source>
        <dbReference type="Proteomes" id="UP000544134"/>
    </source>
</evidence>
<dbReference type="AlphaFoldDB" id="A0A848IH70"/>
<dbReference type="RefSeq" id="WP_169488390.1">
    <property type="nucleotide sequence ID" value="NZ_JABBGJ010000031.1"/>
</dbReference>
<keyword evidence="2" id="KW-1185">Reference proteome</keyword>
<evidence type="ECO:0000313" key="1">
    <source>
        <dbReference type="EMBL" id="NMM01562.1"/>
    </source>
</evidence>
<protein>
    <submittedName>
        <fullName evidence="1">Uncharacterized protein</fullName>
    </submittedName>
</protein>
<sequence length="98" mass="11043">MTNPYLDVRVAFALAKIALIVDPDDDSYEQPLGEAHALGLRDGEDAPPYPSVPAFFADEPALARMWTLGVQEQEEREETSCMCSFCFKDHQLWDCPHL</sequence>
<accession>A0A848IH70</accession>
<organism evidence="1 2">
    <name type="scientific">Paraburkholderia polaris</name>
    <dbReference type="NCBI Taxonomy" id="2728848"/>
    <lineage>
        <taxon>Bacteria</taxon>
        <taxon>Pseudomonadati</taxon>
        <taxon>Pseudomonadota</taxon>
        <taxon>Betaproteobacteria</taxon>
        <taxon>Burkholderiales</taxon>
        <taxon>Burkholderiaceae</taxon>
        <taxon>Paraburkholderia</taxon>
    </lineage>
</organism>
<name>A0A848IH70_9BURK</name>
<proteinExistence type="predicted"/>
<comment type="caution">
    <text evidence="1">The sequence shown here is derived from an EMBL/GenBank/DDBJ whole genome shotgun (WGS) entry which is preliminary data.</text>
</comment>
<dbReference type="Proteomes" id="UP000544134">
    <property type="component" value="Unassembled WGS sequence"/>
</dbReference>
<gene>
    <name evidence="1" type="ORF">HHL24_26940</name>
</gene>
<reference evidence="1 2" key="1">
    <citation type="submission" date="2020-04" db="EMBL/GenBank/DDBJ databases">
        <title>Paraburkholderia sp. RP-4-7 isolated from soil.</title>
        <authorList>
            <person name="Dahal R.H."/>
        </authorList>
    </citation>
    <scope>NUCLEOTIDE SEQUENCE [LARGE SCALE GENOMIC DNA]</scope>
    <source>
        <strain evidence="1 2">RP-4-7</strain>
    </source>
</reference>